<sequence>MKQILFLSFIILTSIGVKAQNITVKELTAIIEKDGEGAKKFLIGKGWRFLDKKGDELTFSYNGTTSDNGESFLWFLDDSSFFDANEVQLAGNGKNKFDEYVNSIAKRGKLISSDIVDGVLKSAYSNETHTYNVSLNRKTSIWYIQVIYNMESE</sequence>
<evidence type="ECO:0000313" key="2">
    <source>
        <dbReference type="EMBL" id="KGO96843.1"/>
    </source>
</evidence>
<accession>V6SFL1</accession>
<reference evidence="2 3" key="2">
    <citation type="journal article" date="2015" name="Stand. Genomic Sci.">
        <title>High quality draft genomic sequence of Flavobacterium enshiense DK69(T) and comparison among Flavobacterium genomes.</title>
        <authorList>
            <person name="Zeng Z."/>
            <person name="Chen C."/>
            <person name="Du H."/>
            <person name="Wang G."/>
            <person name="Li M."/>
        </authorList>
    </citation>
    <scope>NUCLEOTIDE SEQUENCE [LARGE SCALE GENOMIC DNA]</scope>
    <source>
        <strain evidence="2 3">DK69</strain>
    </source>
</reference>
<organism evidence="2 3">
    <name type="scientific">Flavobacterium enshiense DK69</name>
    <dbReference type="NCBI Taxonomy" id="1107311"/>
    <lineage>
        <taxon>Bacteria</taxon>
        <taxon>Pseudomonadati</taxon>
        <taxon>Bacteroidota</taxon>
        <taxon>Flavobacteriia</taxon>
        <taxon>Flavobacteriales</taxon>
        <taxon>Flavobacteriaceae</taxon>
        <taxon>Flavobacterium</taxon>
    </lineage>
</organism>
<dbReference type="EMBL" id="JRLZ01000003">
    <property type="protein sequence ID" value="KGO96843.1"/>
    <property type="molecule type" value="Genomic_DNA"/>
</dbReference>
<gene>
    <name evidence="2" type="ORF">Q767_03850</name>
</gene>
<reference evidence="3" key="1">
    <citation type="submission" date="2013-09" db="EMBL/GenBank/DDBJ databases">
        <authorList>
            <person name="Zeng Z."/>
            <person name="Chen C."/>
        </authorList>
    </citation>
    <scope>NUCLEOTIDE SEQUENCE [LARGE SCALE GENOMIC DNA]</scope>
    <source>
        <strain evidence="3">DK69</strain>
    </source>
</reference>
<dbReference type="Proteomes" id="UP000030149">
    <property type="component" value="Unassembled WGS sequence"/>
</dbReference>
<dbReference type="RefSeq" id="WP_023572301.1">
    <property type="nucleotide sequence ID" value="NZ_AVCS01000003.1"/>
</dbReference>
<feature type="chain" id="PRO_5004750810" description="Lipoprotein" evidence="1">
    <location>
        <begin position="20"/>
        <end position="153"/>
    </location>
</feature>
<feature type="signal peptide" evidence="1">
    <location>
        <begin position="1"/>
        <end position="19"/>
    </location>
</feature>
<dbReference type="AlphaFoldDB" id="V6SFL1"/>
<evidence type="ECO:0000313" key="3">
    <source>
        <dbReference type="Proteomes" id="UP000030149"/>
    </source>
</evidence>
<dbReference type="PATRIC" id="fig|1107311.3.peg.242"/>
<proteinExistence type="predicted"/>
<keyword evidence="3" id="KW-1185">Reference proteome</keyword>
<evidence type="ECO:0008006" key="4">
    <source>
        <dbReference type="Google" id="ProtNLM"/>
    </source>
</evidence>
<name>V6SFL1_9FLAO</name>
<keyword evidence="1" id="KW-0732">Signal</keyword>
<evidence type="ECO:0000256" key="1">
    <source>
        <dbReference type="SAM" id="SignalP"/>
    </source>
</evidence>
<comment type="caution">
    <text evidence="2">The sequence shown here is derived from an EMBL/GenBank/DDBJ whole genome shotgun (WGS) entry which is preliminary data.</text>
</comment>
<protein>
    <recommendedName>
        <fullName evidence="4">Lipoprotein</fullName>
    </recommendedName>
</protein>